<dbReference type="PANTHER" id="PTHR32552">
    <property type="entry name" value="FERRICHROME IRON RECEPTOR-RELATED"/>
    <property type="match status" value="1"/>
</dbReference>
<dbReference type="InterPro" id="IPR036942">
    <property type="entry name" value="Beta-barrel_TonB_sf"/>
</dbReference>
<evidence type="ECO:0000256" key="6">
    <source>
        <dbReference type="ARBA" id="ARBA00022729"/>
    </source>
</evidence>
<evidence type="ECO:0000256" key="10">
    <source>
        <dbReference type="ARBA" id="ARBA00023237"/>
    </source>
</evidence>
<keyword evidence="5 11" id="KW-0812">Transmembrane</keyword>
<keyword evidence="15" id="KW-1185">Reference proteome</keyword>
<evidence type="ECO:0000256" key="4">
    <source>
        <dbReference type="ARBA" id="ARBA00022496"/>
    </source>
</evidence>
<evidence type="ECO:0000256" key="11">
    <source>
        <dbReference type="PROSITE-ProRule" id="PRU01360"/>
    </source>
</evidence>
<evidence type="ECO:0000256" key="5">
    <source>
        <dbReference type="ARBA" id="ARBA00022692"/>
    </source>
</evidence>
<dbReference type="Proteomes" id="UP000177506">
    <property type="component" value="Unassembled WGS sequence"/>
</dbReference>
<keyword evidence="9 11" id="KW-0472">Membrane</keyword>
<evidence type="ECO:0000259" key="13">
    <source>
        <dbReference type="Pfam" id="PF07715"/>
    </source>
</evidence>
<evidence type="ECO:0000256" key="2">
    <source>
        <dbReference type="ARBA" id="ARBA00022448"/>
    </source>
</evidence>
<evidence type="ECO:0000256" key="3">
    <source>
        <dbReference type="ARBA" id="ARBA00022452"/>
    </source>
</evidence>
<dbReference type="InterPro" id="IPR012910">
    <property type="entry name" value="Plug_dom"/>
</dbReference>
<evidence type="ECO:0000256" key="1">
    <source>
        <dbReference type="ARBA" id="ARBA00004571"/>
    </source>
</evidence>
<keyword evidence="6" id="KW-0732">Signal</keyword>
<organism evidence="14 15">
    <name type="scientific">Hymenobacter coccineus</name>
    <dbReference type="NCBI Taxonomy" id="1908235"/>
    <lineage>
        <taxon>Bacteria</taxon>
        <taxon>Pseudomonadati</taxon>
        <taxon>Bacteroidota</taxon>
        <taxon>Cytophagia</taxon>
        <taxon>Cytophagales</taxon>
        <taxon>Hymenobacteraceae</taxon>
        <taxon>Hymenobacter</taxon>
    </lineage>
</organism>
<feature type="region of interest" description="Disordered" evidence="12">
    <location>
        <begin position="18"/>
        <end position="40"/>
    </location>
</feature>
<dbReference type="AlphaFoldDB" id="A0A1G1THG8"/>
<keyword evidence="8" id="KW-0406">Ion transport</keyword>
<keyword evidence="2 11" id="KW-0813">Transport</keyword>
<evidence type="ECO:0000256" key="9">
    <source>
        <dbReference type="ARBA" id="ARBA00023136"/>
    </source>
</evidence>
<dbReference type="OrthoDB" id="9758472at2"/>
<gene>
    <name evidence="14" type="ORF">BEN49_23200</name>
</gene>
<comment type="caution">
    <text evidence="14">The sequence shown here is derived from an EMBL/GenBank/DDBJ whole genome shotgun (WGS) entry which is preliminary data.</text>
</comment>
<dbReference type="SUPFAM" id="SSF56935">
    <property type="entry name" value="Porins"/>
    <property type="match status" value="1"/>
</dbReference>
<dbReference type="PANTHER" id="PTHR32552:SF68">
    <property type="entry name" value="FERRICHROME OUTER MEMBRANE TRANSPORTER_PHAGE RECEPTOR"/>
    <property type="match status" value="1"/>
</dbReference>
<dbReference type="PROSITE" id="PS52016">
    <property type="entry name" value="TONB_DEPENDENT_REC_3"/>
    <property type="match status" value="1"/>
</dbReference>
<evidence type="ECO:0000256" key="7">
    <source>
        <dbReference type="ARBA" id="ARBA00023004"/>
    </source>
</evidence>
<comment type="subcellular location">
    <subcellularLocation>
        <location evidence="1 11">Cell outer membrane</location>
        <topology evidence="1 11">Multi-pass membrane protein</topology>
    </subcellularLocation>
</comment>
<dbReference type="Pfam" id="PF07715">
    <property type="entry name" value="Plug"/>
    <property type="match status" value="1"/>
</dbReference>
<name>A0A1G1THG8_9BACT</name>
<reference evidence="14 15" key="1">
    <citation type="submission" date="2016-08" db="EMBL/GenBank/DDBJ databases">
        <title>Hymenobacter coccineus sp. nov., Hymenobacter lapidarius sp. nov. and Hymenobacter glacialis sp. nov., isolated from Antarctic soil.</title>
        <authorList>
            <person name="Sedlacek I."/>
            <person name="Kralova S."/>
            <person name="Kyrova K."/>
            <person name="Maslanova I."/>
            <person name="Stankova E."/>
            <person name="Vrbovska V."/>
            <person name="Nemec M."/>
            <person name="Bartak M."/>
            <person name="Svec P."/>
            <person name="Busse H.-J."/>
            <person name="Pantucek R."/>
        </authorList>
    </citation>
    <scope>NUCLEOTIDE SEQUENCE [LARGE SCALE GENOMIC DNA]</scope>
    <source>
        <strain evidence="14 15">CCM 8649</strain>
    </source>
</reference>
<dbReference type="Gene3D" id="2.40.170.20">
    <property type="entry name" value="TonB-dependent receptor, beta-barrel domain"/>
    <property type="match status" value="1"/>
</dbReference>
<evidence type="ECO:0000313" key="14">
    <source>
        <dbReference type="EMBL" id="OGX90326.1"/>
    </source>
</evidence>
<dbReference type="InterPro" id="IPR008969">
    <property type="entry name" value="CarboxyPept-like_regulatory"/>
</dbReference>
<dbReference type="InterPro" id="IPR039426">
    <property type="entry name" value="TonB-dep_rcpt-like"/>
</dbReference>
<dbReference type="SUPFAM" id="SSF49464">
    <property type="entry name" value="Carboxypeptidase regulatory domain-like"/>
    <property type="match status" value="1"/>
</dbReference>
<keyword evidence="7" id="KW-0408">Iron</keyword>
<dbReference type="RefSeq" id="WP_070743231.1">
    <property type="nucleotide sequence ID" value="NZ_MDZA01000165.1"/>
</dbReference>
<sequence>MLTSLAFAQTVVRGVVRETDGPRPGAPLGGATVSSPQASQVATTDSAGRFELRGRVAITTLTVNHLGYLPQLVHVSAADPLLSIGLAADAATTLGEAVVTSKYYRQYGAQTVSSALRLQTPLLQLSQHIQVITPEVIFDQGSFNTTEGVTRNVSGVVRNEISNNLGPNLYMRGGQIAPLRNGVDLTPYYRGPVPDDAALIDRIEFVKGPSLFMNNIGDPAGSFNIVTKQPTGTPRYSATAMLGSYDFYRLAADLDGKLDKAGKLLYRLNGMAMRTNSFVPGDYNKRLLVSPVLTYQFSARTALTAEYTFQAFNYGLYSPIVMTPNGFGSLPRKVTISEPSVGPIRAQNQSGFLTFTHQFRPGWQLTARGAFLLENSEGRYLWVTGVNAANPSVLLRNPKYDLDRTQVLSQQAFVNGNFTTGPLRHQLLAGVDVNQKKFLAIDYLTYDTAPAPGGSIQPVYYPLDVTNPVHGTEIPGYSAPNGLAGRNTEQTISYYSGYALDEVALFDNKLRLTPGLRYTAVQSHNQVLGVGSSSRDKVVTPRLGLSYSLLPSLSVYGLYDRTLVPQGGITSAGTPIDPLRGSNRELGVKKNWLDGRWTSAVAVYYLTRSSIAATDPANSLYRIQVGENHAQGVDVDVVGQVVRGLNVVVNYAYTDAKIDHDPNPLLVGARTPLFVKHVQNTWLNYELPARLARGLSFSLGYQYQAGRGGRYAVATPYAIPNYFRLDGGVGWQSPHLKVNLVVNNLLNHNIIGAPWLRNGLYYWIPQAGVNGRFSVSYTW</sequence>
<dbReference type="GO" id="GO:0015344">
    <property type="term" value="F:siderophore uptake transmembrane transporter activity"/>
    <property type="evidence" value="ECO:0007669"/>
    <property type="project" value="TreeGrafter"/>
</dbReference>
<comment type="similarity">
    <text evidence="11">Belongs to the TonB-dependent receptor family.</text>
</comment>
<evidence type="ECO:0000313" key="15">
    <source>
        <dbReference type="Proteomes" id="UP000177506"/>
    </source>
</evidence>
<evidence type="ECO:0000256" key="12">
    <source>
        <dbReference type="SAM" id="MobiDB-lite"/>
    </source>
</evidence>
<keyword evidence="10 11" id="KW-0998">Cell outer membrane</keyword>
<keyword evidence="4" id="KW-0410">Iron transport</keyword>
<proteinExistence type="inferred from homology"/>
<accession>A0A1G1THG8</accession>
<dbReference type="InterPro" id="IPR037066">
    <property type="entry name" value="Plug_dom_sf"/>
</dbReference>
<dbReference type="Gene3D" id="2.170.130.10">
    <property type="entry name" value="TonB-dependent receptor, plug domain"/>
    <property type="match status" value="1"/>
</dbReference>
<evidence type="ECO:0000256" key="8">
    <source>
        <dbReference type="ARBA" id="ARBA00023065"/>
    </source>
</evidence>
<dbReference type="GO" id="GO:0009279">
    <property type="term" value="C:cell outer membrane"/>
    <property type="evidence" value="ECO:0007669"/>
    <property type="project" value="UniProtKB-SubCell"/>
</dbReference>
<protein>
    <recommendedName>
        <fullName evidence="13">TonB-dependent receptor plug domain-containing protein</fullName>
    </recommendedName>
</protein>
<feature type="domain" description="TonB-dependent receptor plug" evidence="13">
    <location>
        <begin position="124"/>
        <end position="221"/>
    </location>
</feature>
<keyword evidence="3 11" id="KW-1134">Transmembrane beta strand</keyword>
<dbReference type="EMBL" id="MDZA01000165">
    <property type="protein sequence ID" value="OGX90326.1"/>
    <property type="molecule type" value="Genomic_DNA"/>
</dbReference>